<reference evidence="1 2" key="1">
    <citation type="submission" date="2014-03" db="EMBL/GenBank/DDBJ databases">
        <title>The draft genome sequence of Thalassospira mesophila JCM 18969.</title>
        <authorList>
            <person name="Lai Q."/>
            <person name="Shao Z."/>
        </authorList>
    </citation>
    <scope>NUCLEOTIDE SEQUENCE [LARGE SCALE GENOMIC DNA]</scope>
    <source>
        <strain evidence="1 2">JCM 18969</strain>
    </source>
</reference>
<dbReference type="Proteomes" id="UP000193391">
    <property type="component" value="Unassembled WGS sequence"/>
</dbReference>
<dbReference type="InterPro" id="IPR019004">
    <property type="entry name" value="YqeY/Aim41"/>
</dbReference>
<evidence type="ECO:0000313" key="1">
    <source>
        <dbReference type="EMBL" id="OSQ38585.1"/>
    </source>
</evidence>
<proteinExistence type="predicted"/>
<name>A0A1Y2L0G5_9PROT</name>
<dbReference type="Gene3D" id="1.10.1510.10">
    <property type="entry name" value="Uncharacterised protein YqeY/AIM41 PF09424, N-terminal domain"/>
    <property type="match status" value="1"/>
</dbReference>
<dbReference type="AlphaFoldDB" id="A0A1Y2L0G5"/>
<dbReference type="Pfam" id="PF09424">
    <property type="entry name" value="YqeY"/>
    <property type="match status" value="1"/>
</dbReference>
<dbReference type="RefSeq" id="WP_085582882.1">
    <property type="nucleotide sequence ID" value="NZ_JFKA01000004.1"/>
</dbReference>
<dbReference type="GO" id="GO:0016884">
    <property type="term" value="F:carbon-nitrogen ligase activity, with glutamine as amido-N-donor"/>
    <property type="evidence" value="ECO:0007669"/>
    <property type="project" value="InterPro"/>
</dbReference>
<dbReference type="STRING" id="1293891.TMES_11730"/>
<evidence type="ECO:0000313" key="2">
    <source>
        <dbReference type="Proteomes" id="UP000193391"/>
    </source>
</evidence>
<keyword evidence="2" id="KW-1185">Reference proteome</keyword>
<dbReference type="InterPro" id="IPR023168">
    <property type="entry name" value="GatB_Yqey_C_2"/>
</dbReference>
<dbReference type="OrthoDB" id="9788127at2"/>
<dbReference type="InterPro" id="IPR003789">
    <property type="entry name" value="Asn/Gln_tRNA_amidoTrase-B-like"/>
</dbReference>
<keyword evidence="1" id="KW-0808">Transferase</keyword>
<gene>
    <name evidence="1" type="ORF">TMES_11730</name>
</gene>
<dbReference type="GO" id="GO:0016740">
    <property type="term" value="F:transferase activity"/>
    <property type="evidence" value="ECO:0007669"/>
    <property type="project" value="UniProtKB-KW"/>
</dbReference>
<dbReference type="Gene3D" id="1.10.10.410">
    <property type="match status" value="1"/>
</dbReference>
<dbReference type="PANTHER" id="PTHR28055:SF1">
    <property type="entry name" value="ALTERED INHERITANCE OF MITOCHONDRIA PROTEIN 41, MITOCHONDRIAL"/>
    <property type="match status" value="1"/>
</dbReference>
<dbReference type="EMBL" id="JFKA01000004">
    <property type="protein sequence ID" value="OSQ38585.1"/>
    <property type="molecule type" value="Genomic_DNA"/>
</dbReference>
<sequence length="151" mass="16464">MLRPQLTDALKKAVLSKDTVSVTTIRLILAALKERDIAARGEGNTDGISDDDIQGLLQSMVKQRRESIEMYTKGNRPELAAQEASEIVVIERFLPLQMSDSEIEVAVKGTVSDMGATCLKDMGRTMATLREKYSGCMDFGKAGLVAKKLLG</sequence>
<accession>A0A1Y2L0G5</accession>
<protein>
    <submittedName>
        <fullName evidence="1">Glutamyl-tRNA amidotransferase</fullName>
    </submittedName>
</protein>
<dbReference type="SUPFAM" id="SSF89095">
    <property type="entry name" value="GatB/YqeY motif"/>
    <property type="match status" value="1"/>
</dbReference>
<organism evidence="1 2">
    <name type="scientific">Thalassospira mesophila</name>
    <dbReference type="NCBI Taxonomy" id="1293891"/>
    <lineage>
        <taxon>Bacteria</taxon>
        <taxon>Pseudomonadati</taxon>
        <taxon>Pseudomonadota</taxon>
        <taxon>Alphaproteobacteria</taxon>
        <taxon>Rhodospirillales</taxon>
        <taxon>Thalassospiraceae</taxon>
        <taxon>Thalassospira</taxon>
    </lineage>
</organism>
<dbReference type="InterPro" id="IPR042184">
    <property type="entry name" value="YqeY/Aim41_N"/>
</dbReference>
<comment type="caution">
    <text evidence="1">The sequence shown here is derived from an EMBL/GenBank/DDBJ whole genome shotgun (WGS) entry which is preliminary data.</text>
</comment>
<dbReference type="PANTHER" id="PTHR28055">
    <property type="entry name" value="ALTERED INHERITANCE OF MITOCHONDRIA PROTEIN 41, MITOCHONDRIAL"/>
    <property type="match status" value="1"/>
</dbReference>